<feature type="transmembrane region" description="Helical" evidence="1">
    <location>
        <begin position="12"/>
        <end position="40"/>
    </location>
</feature>
<sequence length="76" mass="9072">MARLRRLFTDRVTLVFLFILWMFACYLWDDFLAIAAHWGARLFPSLYYKGEALYFVLSSTWGFVALRALVLRHARH</sequence>
<dbReference type="Proteomes" id="UP000887575">
    <property type="component" value="Unassembled WGS sequence"/>
</dbReference>
<proteinExistence type="predicted"/>
<accession>A0AAF3J8X4</accession>
<organism evidence="2 3">
    <name type="scientific">Mesorhabditis belari</name>
    <dbReference type="NCBI Taxonomy" id="2138241"/>
    <lineage>
        <taxon>Eukaryota</taxon>
        <taxon>Metazoa</taxon>
        <taxon>Ecdysozoa</taxon>
        <taxon>Nematoda</taxon>
        <taxon>Chromadorea</taxon>
        <taxon>Rhabditida</taxon>
        <taxon>Rhabditina</taxon>
        <taxon>Rhabditomorpha</taxon>
        <taxon>Rhabditoidea</taxon>
        <taxon>Rhabditidae</taxon>
        <taxon>Mesorhabditinae</taxon>
        <taxon>Mesorhabditis</taxon>
    </lineage>
</organism>
<dbReference type="PROSITE" id="PS51257">
    <property type="entry name" value="PROKAR_LIPOPROTEIN"/>
    <property type="match status" value="1"/>
</dbReference>
<evidence type="ECO:0000256" key="1">
    <source>
        <dbReference type="SAM" id="Phobius"/>
    </source>
</evidence>
<keyword evidence="1" id="KW-0472">Membrane</keyword>
<protein>
    <submittedName>
        <fullName evidence="3">Uncharacterized protein</fullName>
    </submittedName>
</protein>
<keyword evidence="1" id="KW-0812">Transmembrane</keyword>
<evidence type="ECO:0000313" key="3">
    <source>
        <dbReference type="WBParaSite" id="MBELARI_LOCUS3778"/>
    </source>
</evidence>
<evidence type="ECO:0000313" key="2">
    <source>
        <dbReference type="Proteomes" id="UP000887575"/>
    </source>
</evidence>
<name>A0AAF3J8X4_9BILA</name>
<dbReference type="AlphaFoldDB" id="A0AAF3J8X4"/>
<dbReference type="WBParaSite" id="MBELARI_LOCUS3778">
    <property type="protein sequence ID" value="MBELARI_LOCUS3778"/>
    <property type="gene ID" value="MBELARI_LOCUS3778"/>
</dbReference>
<feature type="transmembrane region" description="Helical" evidence="1">
    <location>
        <begin position="52"/>
        <end position="70"/>
    </location>
</feature>
<keyword evidence="1" id="KW-1133">Transmembrane helix</keyword>
<keyword evidence="2" id="KW-1185">Reference proteome</keyword>
<reference evidence="3" key="1">
    <citation type="submission" date="2024-02" db="UniProtKB">
        <authorList>
            <consortium name="WormBaseParasite"/>
        </authorList>
    </citation>
    <scope>IDENTIFICATION</scope>
</reference>